<gene>
    <name evidence="2" type="ORF">B0T16DRAFT_63265</name>
</gene>
<name>A0AA39YSX9_9PEZI</name>
<dbReference type="AlphaFoldDB" id="A0AA39YSX9"/>
<evidence type="ECO:0000256" key="1">
    <source>
        <dbReference type="SAM" id="MobiDB-lite"/>
    </source>
</evidence>
<keyword evidence="3" id="KW-1185">Reference proteome</keyword>
<organism evidence="2 3">
    <name type="scientific">Cercophora newfieldiana</name>
    <dbReference type="NCBI Taxonomy" id="92897"/>
    <lineage>
        <taxon>Eukaryota</taxon>
        <taxon>Fungi</taxon>
        <taxon>Dikarya</taxon>
        <taxon>Ascomycota</taxon>
        <taxon>Pezizomycotina</taxon>
        <taxon>Sordariomycetes</taxon>
        <taxon>Sordariomycetidae</taxon>
        <taxon>Sordariales</taxon>
        <taxon>Lasiosphaeriaceae</taxon>
        <taxon>Cercophora</taxon>
    </lineage>
</organism>
<accession>A0AA39YSX9</accession>
<comment type="caution">
    <text evidence="2">The sequence shown here is derived from an EMBL/GenBank/DDBJ whole genome shotgun (WGS) entry which is preliminary data.</text>
</comment>
<dbReference type="Proteomes" id="UP001174936">
    <property type="component" value="Unassembled WGS sequence"/>
</dbReference>
<protein>
    <submittedName>
        <fullName evidence="2">Uncharacterized protein</fullName>
    </submittedName>
</protein>
<reference evidence="2" key="1">
    <citation type="submission" date="2023-06" db="EMBL/GenBank/DDBJ databases">
        <title>Genome-scale phylogeny and comparative genomics of the fungal order Sordariales.</title>
        <authorList>
            <consortium name="Lawrence Berkeley National Laboratory"/>
            <person name="Hensen N."/>
            <person name="Bonometti L."/>
            <person name="Westerberg I."/>
            <person name="Brannstrom I.O."/>
            <person name="Guillou S."/>
            <person name="Cros-Aarteil S."/>
            <person name="Calhoun S."/>
            <person name="Haridas S."/>
            <person name="Kuo A."/>
            <person name="Mondo S."/>
            <person name="Pangilinan J."/>
            <person name="Riley R."/>
            <person name="Labutti K."/>
            <person name="Andreopoulos B."/>
            <person name="Lipzen A."/>
            <person name="Chen C."/>
            <person name="Yanf M."/>
            <person name="Daum C."/>
            <person name="Ng V."/>
            <person name="Clum A."/>
            <person name="Steindorff A."/>
            <person name="Ohm R."/>
            <person name="Martin F."/>
            <person name="Silar P."/>
            <person name="Natvig D."/>
            <person name="Lalanne C."/>
            <person name="Gautier V."/>
            <person name="Ament-Velasquez S.L."/>
            <person name="Kruys A."/>
            <person name="Hutchinson M.I."/>
            <person name="Powell A.J."/>
            <person name="Barry K."/>
            <person name="Miller A.N."/>
            <person name="Grigoriev I.V."/>
            <person name="Debuchy R."/>
            <person name="Gladieux P."/>
            <person name="Thoren M.H."/>
            <person name="Johannesson H."/>
        </authorList>
    </citation>
    <scope>NUCLEOTIDE SEQUENCE</scope>
    <source>
        <strain evidence="2">SMH2532-1</strain>
    </source>
</reference>
<feature type="region of interest" description="Disordered" evidence="1">
    <location>
        <begin position="57"/>
        <end position="92"/>
    </location>
</feature>
<feature type="compositionally biased region" description="Polar residues" evidence="1">
    <location>
        <begin position="80"/>
        <end position="92"/>
    </location>
</feature>
<evidence type="ECO:0000313" key="3">
    <source>
        <dbReference type="Proteomes" id="UP001174936"/>
    </source>
</evidence>
<dbReference type="EMBL" id="JAULSV010000001">
    <property type="protein sequence ID" value="KAK0657565.1"/>
    <property type="molecule type" value="Genomic_DNA"/>
</dbReference>
<evidence type="ECO:0000313" key="2">
    <source>
        <dbReference type="EMBL" id="KAK0657565.1"/>
    </source>
</evidence>
<proteinExistence type="predicted"/>
<sequence>MKISRETPNGSVKLCVEARDTHAHTPTVSPVGRQQQHSLGAALGRMRRYRKRWILKSFHPPQKRRRQRGKEGLIPLPLQGESTSESCCNKHT</sequence>